<organism evidence="1">
    <name type="scientific">viral metagenome</name>
    <dbReference type="NCBI Taxonomy" id="1070528"/>
    <lineage>
        <taxon>unclassified sequences</taxon>
        <taxon>metagenomes</taxon>
        <taxon>organismal metagenomes</taxon>
    </lineage>
</organism>
<dbReference type="Gene3D" id="1.10.3230.30">
    <property type="entry name" value="Phage gp6-like head-tail connector protein"/>
    <property type="match status" value="1"/>
</dbReference>
<gene>
    <name evidence="1" type="ORF">TM448A01922_0002</name>
</gene>
<protein>
    <submittedName>
        <fullName evidence="1">Putative head-tail connector</fullName>
    </submittedName>
</protein>
<proteinExistence type="predicted"/>
<sequence length="189" mass="20890">MTLIRTVAPAAEPVTLAEVKAHLRLTHASEDELLAGLIRAAREDVERATGMALINQSWRLALDAWPSQGCVPIARHPVREILAVTVYGSEGEASLIDPAGYQLDTLSRPARLHFETRPEPLRVLNGIEIDFSAGFGEAGTDVPDLLKRAILVLVAHWYEFRATYGAADQPVSYPPAYDRLIAHHRLRRL</sequence>
<dbReference type="EMBL" id="MT144226">
    <property type="protein sequence ID" value="QJA50935.1"/>
    <property type="molecule type" value="Genomic_DNA"/>
</dbReference>
<dbReference type="NCBIfam" id="TIGR02215">
    <property type="entry name" value="phage_chp_gp8"/>
    <property type="match status" value="1"/>
</dbReference>
<name>A0A6H1ZUI8_9ZZZZ</name>
<reference evidence="1" key="1">
    <citation type="submission" date="2020-03" db="EMBL/GenBank/DDBJ databases">
        <title>The deep terrestrial virosphere.</title>
        <authorList>
            <person name="Holmfeldt K."/>
            <person name="Nilsson E."/>
            <person name="Simone D."/>
            <person name="Lopez-Fernandez M."/>
            <person name="Wu X."/>
            <person name="de Brujin I."/>
            <person name="Lundin D."/>
            <person name="Andersson A."/>
            <person name="Bertilsson S."/>
            <person name="Dopson M."/>
        </authorList>
    </citation>
    <scope>NUCLEOTIDE SEQUENCE</scope>
    <source>
        <strain evidence="1">TM448A01922</strain>
    </source>
</reference>
<dbReference type="NCBIfam" id="TIGR01560">
    <property type="entry name" value="put_DNA_pack"/>
    <property type="match status" value="2"/>
</dbReference>
<accession>A0A6H1ZUI8</accession>
<evidence type="ECO:0000313" key="1">
    <source>
        <dbReference type="EMBL" id="QJA50935.1"/>
    </source>
</evidence>
<dbReference type="InterPro" id="IPR011738">
    <property type="entry name" value="Phage_CHP"/>
</dbReference>
<dbReference type="AlphaFoldDB" id="A0A6H1ZUI8"/>
<dbReference type="CDD" id="cd08054">
    <property type="entry name" value="gp6"/>
    <property type="match status" value="1"/>
</dbReference>
<dbReference type="InterPro" id="IPR021146">
    <property type="entry name" value="Phage_gp6-like_head-tail"/>
</dbReference>
<dbReference type="InterPro" id="IPR006450">
    <property type="entry name" value="Phage_HK97_gp6-like"/>
</dbReference>
<dbReference type="Pfam" id="PF05135">
    <property type="entry name" value="Phage_connect_1"/>
    <property type="match status" value="1"/>
</dbReference>